<feature type="domain" description="RNase H type-1" evidence="1">
    <location>
        <begin position="136"/>
        <end position="265"/>
    </location>
</feature>
<dbReference type="EMBL" id="JACGWL010000008">
    <property type="protein sequence ID" value="KAK4397307.1"/>
    <property type="molecule type" value="Genomic_DNA"/>
</dbReference>
<dbReference type="PANTHER" id="PTHR47723:SF19">
    <property type="entry name" value="POLYNUCLEOTIDYL TRANSFERASE, RIBONUCLEASE H-LIKE SUPERFAMILY PROTEIN"/>
    <property type="match status" value="1"/>
</dbReference>
<gene>
    <name evidence="2" type="ORF">Sango_1567300</name>
</gene>
<dbReference type="SUPFAM" id="SSF53098">
    <property type="entry name" value="Ribonuclease H-like"/>
    <property type="match status" value="1"/>
</dbReference>
<dbReference type="InterPro" id="IPR053151">
    <property type="entry name" value="RNase_H-like"/>
</dbReference>
<dbReference type="Gene3D" id="3.30.420.10">
    <property type="entry name" value="Ribonuclease H-like superfamily/Ribonuclease H"/>
    <property type="match status" value="1"/>
</dbReference>
<proteinExistence type="predicted"/>
<dbReference type="InterPro" id="IPR002156">
    <property type="entry name" value="RNaseH_domain"/>
</dbReference>
<dbReference type="AlphaFoldDB" id="A0AAE2BTM5"/>
<dbReference type="PROSITE" id="PS50879">
    <property type="entry name" value="RNASE_H_1"/>
    <property type="match status" value="1"/>
</dbReference>
<reference evidence="2" key="1">
    <citation type="submission" date="2020-06" db="EMBL/GenBank/DDBJ databases">
        <authorList>
            <person name="Li T."/>
            <person name="Hu X."/>
            <person name="Zhang T."/>
            <person name="Song X."/>
            <person name="Zhang H."/>
            <person name="Dai N."/>
            <person name="Sheng W."/>
            <person name="Hou X."/>
            <person name="Wei L."/>
        </authorList>
    </citation>
    <scope>NUCLEOTIDE SEQUENCE</scope>
    <source>
        <strain evidence="2">K16</strain>
        <tissue evidence="2">Leaf</tissue>
    </source>
</reference>
<evidence type="ECO:0000313" key="3">
    <source>
        <dbReference type="Proteomes" id="UP001289374"/>
    </source>
</evidence>
<dbReference type="InterPro" id="IPR044730">
    <property type="entry name" value="RNase_H-like_dom_plant"/>
</dbReference>
<protein>
    <submittedName>
        <fullName evidence="2">Ribonuclease H protein</fullName>
    </submittedName>
</protein>
<evidence type="ECO:0000313" key="2">
    <source>
        <dbReference type="EMBL" id="KAK4397307.1"/>
    </source>
</evidence>
<comment type="caution">
    <text evidence="2">The sequence shown here is derived from an EMBL/GenBank/DDBJ whole genome shotgun (WGS) entry which is preliminary data.</text>
</comment>
<dbReference type="GO" id="GO:0003676">
    <property type="term" value="F:nucleic acid binding"/>
    <property type="evidence" value="ECO:0007669"/>
    <property type="project" value="InterPro"/>
</dbReference>
<dbReference type="InterPro" id="IPR012337">
    <property type="entry name" value="RNaseH-like_sf"/>
</dbReference>
<accession>A0AAE2BTM5</accession>
<dbReference type="InterPro" id="IPR036397">
    <property type="entry name" value="RNaseH_sf"/>
</dbReference>
<sequence length="315" mass="35827">MFKLQQKLFRLKLALKTWNIEVFGNIFDNIKQAEHKAKVAKQAYDANRSDELLIAMNKATVELTTMLRNDVKHRNANYNSDRIIWKVRQHIETIGRSNLAHLISWKCDKYLASSMGFSVKIQHKIKVLKVNWDKPERGWVKINTDGASKGNPGISGAGGIVRNEEGVAILAFYEFIGQATNMFSEVFGLYKALQLCNSRGINKIWIEVDAKNLIRLINCPSIAHWSLQNMLKEIRITLKSMEYRISHIYREGYKAADYLANLACSTQSSRVFRGELEAKSAGSSGVTEVASHTFALNEFSFRENICTLLPSFRLC</sequence>
<dbReference type="Proteomes" id="UP001289374">
    <property type="component" value="Unassembled WGS sequence"/>
</dbReference>
<dbReference type="CDD" id="cd06222">
    <property type="entry name" value="RNase_H_like"/>
    <property type="match status" value="1"/>
</dbReference>
<dbReference type="GO" id="GO:0004523">
    <property type="term" value="F:RNA-DNA hybrid ribonuclease activity"/>
    <property type="evidence" value="ECO:0007669"/>
    <property type="project" value="InterPro"/>
</dbReference>
<dbReference type="PANTHER" id="PTHR47723">
    <property type="entry name" value="OS05G0353850 PROTEIN"/>
    <property type="match status" value="1"/>
</dbReference>
<organism evidence="2 3">
    <name type="scientific">Sesamum angolense</name>
    <dbReference type="NCBI Taxonomy" id="2727404"/>
    <lineage>
        <taxon>Eukaryota</taxon>
        <taxon>Viridiplantae</taxon>
        <taxon>Streptophyta</taxon>
        <taxon>Embryophyta</taxon>
        <taxon>Tracheophyta</taxon>
        <taxon>Spermatophyta</taxon>
        <taxon>Magnoliopsida</taxon>
        <taxon>eudicotyledons</taxon>
        <taxon>Gunneridae</taxon>
        <taxon>Pentapetalae</taxon>
        <taxon>asterids</taxon>
        <taxon>lamiids</taxon>
        <taxon>Lamiales</taxon>
        <taxon>Pedaliaceae</taxon>
        <taxon>Sesamum</taxon>
    </lineage>
</organism>
<name>A0AAE2BTM5_9LAMI</name>
<reference evidence="2" key="2">
    <citation type="journal article" date="2024" name="Plant">
        <title>Genomic evolution and insights into agronomic trait innovations of Sesamum species.</title>
        <authorList>
            <person name="Miao H."/>
            <person name="Wang L."/>
            <person name="Qu L."/>
            <person name="Liu H."/>
            <person name="Sun Y."/>
            <person name="Le M."/>
            <person name="Wang Q."/>
            <person name="Wei S."/>
            <person name="Zheng Y."/>
            <person name="Lin W."/>
            <person name="Duan Y."/>
            <person name="Cao H."/>
            <person name="Xiong S."/>
            <person name="Wang X."/>
            <person name="Wei L."/>
            <person name="Li C."/>
            <person name="Ma Q."/>
            <person name="Ju M."/>
            <person name="Zhao R."/>
            <person name="Li G."/>
            <person name="Mu C."/>
            <person name="Tian Q."/>
            <person name="Mei H."/>
            <person name="Zhang T."/>
            <person name="Gao T."/>
            <person name="Zhang H."/>
        </authorList>
    </citation>
    <scope>NUCLEOTIDE SEQUENCE</scope>
    <source>
        <strain evidence="2">K16</strain>
    </source>
</reference>
<dbReference type="Pfam" id="PF13456">
    <property type="entry name" value="RVT_3"/>
    <property type="match status" value="1"/>
</dbReference>
<keyword evidence="3" id="KW-1185">Reference proteome</keyword>
<evidence type="ECO:0000259" key="1">
    <source>
        <dbReference type="PROSITE" id="PS50879"/>
    </source>
</evidence>